<evidence type="ECO:0000256" key="1">
    <source>
        <dbReference type="ARBA" id="ARBA00008226"/>
    </source>
</evidence>
<dbReference type="PRINTS" id="PR00980">
    <property type="entry name" value="TRNASYNTHALA"/>
</dbReference>
<dbReference type="AlphaFoldDB" id="A0A1D1UYZ6"/>
<dbReference type="CDD" id="cd00673">
    <property type="entry name" value="AlaRS_core"/>
    <property type="match status" value="1"/>
</dbReference>
<evidence type="ECO:0000256" key="7">
    <source>
        <dbReference type="ARBA" id="ARBA00022833"/>
    </source>
</evidence>
<dbReference type="InterPro" id="IPR018164">
    <property type="entry name" value="Ala-tRNA-synth_IIc_N"/>
</dbReference>
<keyword evidence="8" id="KW-0067">ATP-binding</keyword>
<name>A0A1D1UYZ6_RAMVA</name>
<dbReference type="PANTHER" id="PTHR11777:SF9">
    <property type="entry name" value="ALANINE--TRNA LIGASE, CYTOPLASMIC"/>
    <property type="match status" value="1"/>
</dbReference>
<dbReference type="GO" id="GO:0006419">
    <property type="term" value="P:alanyl-tRNA aminoacylation"/>
    <property type="evidence" value="ECO:0007669"/>
    <property type="project" value="InterPro"/>
</dbReference>
<dbReference type="GO" id="GO:0000049">
    <property type="term" value="F:tRNA binding"/>
    <property type="evidence" value="ECO:0007669"/>
    <property type="project" value="UniProtKB-KW"/>
</dbReference>
<keyword evidence="4" id="KW-0436">Ligase</keyword>
<sequence>MVVLWQTRNADSQSKSTKFAYSKFLRRNVSYLYSAFILVSALQVAHSTRMKAIANLCYQQRRPLVRLGQHSATWKERRRMTTHLRRDQLTGAQIRSAFLDFFRSRDHVIVPSSTVVPKDDQSLLFVNAGMNQFKDILLGKRQPEHTRIANSQKCIRAGGKHNDLDEVGHDGRHHTYFEMLGNWSFADYFQKDACRLAYDLLVDVYGLPPDRLLMTYFGGDPELGLGPDFECREIWRQIGVPEAHIIPLGMEDNFWAMGEEGPCGPCTEIHYSPSGKSEDMLELWNLVFMQYNRKRQGLLEPLKDKHVDTGMGLERVVAVLQGKKSNYDTDLFTPVLSQIQQLTKAPFYEAKWGQEDHQGLNTSYRIIADHIRMLTVALADGVVPADRGAPFVLRKVLRRSVIILQNKFNCDPLALVDLVDTVVESLGEAYPEVASGQEAIKKTISEEVLKYKRTLEKGNKIFSDVWKKLENKMVLPADRMFSLYMHFGVPEELIIMMAKNRNMTCDLKGFYVLLDNEREKSRKARKG</sequence>
<evidence type="ECO:0000313" key="15">
    <source>
        <dbReference type="Proteomes" id="UP000186922"/>
    </source>
</evidence>
<dbReference type="GO" id="GO:0046872">
    <property type="term" value="F:metal ion binding"/>
    <property type="evidence" value="ECO:0007669"/>
    <property type="project" value="UniProtKB-KW"/>
</dbReference>
<keyword evidence="3" id="KW-0820">tRNA-binding</keyword>
<evidence type="ECO:0000256" key="4">
    <source>
        <dbReference type="ARBA" id="ARBA00022598"/>
    </source>
</evidence>
<dbReference type="InterPro" id="IPR018165">
    <property type="entry name" value="Ala-tRNA-synth_IIc_core"/>
</dbReference>
<evidence type="ECO:0000256" key="11">
    <source>
        <dbReference type="ARBA" id="ARBA00023146"/>
    </source>
</evidence>
<dbReference type="GO" id="GO:0004813">
    <property type="term" value="F:alanine-tRNA ligase activity"/>
    <property type="evidence" value="ECO:0007669"/>
    <property type="project" value="UniProtKB-EC"/>
</dbReference>
<evidence type="ECO:0000256" key="6">
    <source>
        <dbReference type="ARBA" id="ARBA00022741"/>
    </source>
</evidence>
<keyword evidence="7" id="KW-0862">Zinc</keyword>
<feature type="domain" description="Alanyl-transfer RNA synthetases family profile" evidence="13">
    <location>
        <begin position="89"/>
        <end position="527"/>
    </location>
</feature>
<dbReference type="EMBL" id="BDGG01000003">
    <property type="protein sequence ID" value="GAU94836.1"/>
    <property type="molecule type" value="Genomic_DNA"/>
</dbReference>
<reference evidence="14 15" key="1">
    <citation type="journal article" date="2016" name="Nat. Commun.">
        <title>Extremotolerant tardigrade genome and improved radiotolerance of human cultured cells by tardigrade-unique protein.</title>
        <authorList>
            <person name="Hashimoto T."/>
            <person name="Horikawa D.D."/>
            <person name="Saito Y."/>
            <person name="Kuwahara H."/>
            <person name="Kozuka-Hata H."/>
            <person name="Shin-I T."/>
            <person name="Minakuchi Y."/>
            <person name="Ohishi K."/>
            <person name="Motoyama A."/>
            <person name="Aizu T."/>
            <person name="Enomoto A."/>
            <person name="Kondo K."/>
            <person name="Tanaka S."/>
            <person name="Hara Y."/>
            <person name="Koshikawa S."/>
            <person name="Sagara H."/>
            <person name="Miura T."/>
            <person name="Yokobori S."/>
            <person name="Miyagawa K."/>
            <person name="Suzuki Y."/>
            <person name="Kubo T."/>
            <person name="Oyama M."/>
            <person name="Kohara Y."/>
            <person name="Fujiyama A."/>
            <person name="Arakawa K."/>
            <person name="Katayama T."/>
            <person name="Toyoda A."/>
            <person name="Kunieda T."/>
        </authorList>
    </citation>
    <scope>NUCLEOTIDE SEQUENCE [LARGE SCALE GENOMIC DNA]</scope>
    <source>
        <strain evidence="14 15">YOKOZUNA-1</strain>
    </source>
</reference>
<dbReference type="PROSITE" id="PS50860">
    <property type="entry name" value="AA_TRNA_LIGASE_II_ALA"/>
    <property type="match status" value="1"/>
</dbReference>
<dbReference type="GO" id="GO:0005524">
    <property type="term" value="F:ATP binding"/>
    <property type="evidence" value="ECO:0007669"/>
    <property type="project" value="UniProtKB-KW"/>
</dbReference>
<dbReference type="PANTHER" id="PTHR11777">
    <property type="entry name" value="ALANYL-TRNA SYNTHETASE"/>
    <property type="match status" value="1"/>
</dbReference>
<dbReference type="InterPro" id="IPR050058">
    <property type="entry name" value="Ala-tRNA_ligase"/>
</dbReference>
<comment type="similarity">
    <text evidence="1">Belongs to the class-II aminoacyl-tRNA synthetase family.</text>
</comment>
<dbReference type="FunFam" id="3.30.930.10:FF:000011">
    <property type="entry name" value="Alanine--tRNA ligase, cytoplasmic"/>
    <property type="match status" value="1"/>
</dbReference>
<dbReference type="OrthoDB" id="2423964at2759"/>
<proteinExistence type="inferred from homology"/>
<keyword evidence="5" id="KW-0479">Metal-binding</keyword>
<dbReference type="STRING" id="947166.A0A1D1UYZ6"/>
<dbReference type="InterPro" id="IPR045864">
    <property type="entry name" value="aa-tRNA-synth_II/BPL/LPL"/>
</dbReference>
<accession>A0A1D1UYZ6</accession>
<evidence type="ECO:0000259" key="13">
    <source>
        <dbReference type="PROSITE" id="PS50860"/>
    </source>
</evidence>
<protein>
    <recommendedName>
        <fullName evidence="2">alanine--tRNA ligase</fullName>
        <ecNumber evidence="2">6.1.1.7</ecNumber>
    </recommendedName>
</protein>
<keyword evidence="9" id="KW-0694">RNA-binding</keyword>
<gene>
    <name evidence="14" type="primary">RvY_06546-1</name>
    <name evidence="14" type="synonym">RvY_06546.1</name>
    <name evidence="14" type="ORF">RvY_06546</name>
</gene>
<evidence type="ECO:0000256" key="8">
    <source>
        <dbReference type="ARBA" id="ARBA00022840"/>
    </source>
</evidence>
<dbReference type="InterPro" id="IPR018162">
    <property type="entry name" value="Ala-tRNA-ligase_IIc_anticod-bd"/>
</dbReference>
<evidence type="ECO:0000256" key="3">
    <source>
        <dbReference type="ARBA" id="ARBA00022555"/>
    </source>
</evidence>
<keyword evidence="6" id="KW-0547">Nucleotide-binding</keyword>
<evidence type="ECO:0000256" key="5">
    <source>
        <dbReference type="ARBA" id="ARBA00022723"/>
    </source>
</evidence>
<dbReference type="InterPro" id="IPR002318">
    <property type="entry name" value="Ala-tRNA-lgiase_IIc"/>
</dbReference>
<evidence type="ECO:0000256" key="9">
    <source>
        <dbReference type="ARBA" id="ARBA00022884"/>
    </source>
</evidence>
<dbReference type="Gene3D" id="3.30.930.10">
    <property type="entry name" value="Bira Bifunctional Protein, Domain 2"/>
    <property type="match status" value="1"/>
</dbReference>
<evidence type="ECO:0000256" key="12">
    <source>
        <dbReference type="ARBA" id="ARBA00048300"/>
    </source>
</evidence>
<comment type="caution">
    <text evidence="14">The sequence shown here is derived from an EMBL/GenBank/DDBJ whole genome shotgun (WGS) entry which is preliminary data.</text>
</comment>
<dbReference type="NCBIfam" id="TIGR00344">
    <property type="entry name" value="alaS"/>
    <property type="match status" value="1"/>
</dbReference>
<evidence type="ECO:0000313" key="14">
    <source>
        <dbReference type="EMBL" id="GAU94836.1"/>
    </source>
</evidence>
<dbReference type="SUPFAM" id="SSF55681">
    <property type="entry name" value="Class II aaRS and biotin synthetases"/>
    <property type="match status" value="1"/>
</dbReference>
<dbReference type="SUPFAM" id="SSF101353">
    <property type="entry name" value="Putative anticodon-binding domain of alanyl-tRNA synthetase (AlaRS)"/>
    <property type="match status" value="1"/>
</dbReference>
<evidence type="ECO:0000256" key="10">
    <source>
        <dbReference type="ARBA" id="ARBA00022917"/>
    </source>
</evidence>
<keyword evidence="15" id="KW-1185">Reference proteome</keyword>
<comment type="catalytic activity">
    <reaction evidence="12">
        <text>tRNA(Ala) + L-alanine + ATP = L-alanyl-tRNA(Ala) + AMP + diphosphate</text>
        <dbReference type="Rhea" id="RHEA:12540"/>
        <dbReference type="Rhea" id="RHEA-COMP:9657"/>
        <dbReference type="Rhea" id="RHEA-COMP:9923"/>
        <dbReference type="ChEBI" id="CHEBI:30616"/>
        <dbReference type="ChEBI" id="CHEBI:33019"/>
        <dbReference type="ChEBI" id="CHEBI:57972"/>
        <dbReference type="ChEBI" id="CHEBI:78442"/>
        <dbReference type="ChEBI" id="CHEBI:78497"/>
        <dbReference type="ChEBI" id="CHEBI:456215"/>
        <dbReference type="EC" id="6.1.1.7"/>
    </reaction>
</comment>
<dbReference type="EC" id="6.1.1.7" evidence="2"/>
<dbReference type="Pfam" id="PF01411">
    <property type="entry name" value="tRNA-synt_2c"/>
    <property type="match status" value="1"/>
</dbReference>
<keyword evidence="11" id="KW-0030">Aminoacyl-tRNA synthetase</keyword>
<dbReference type="GO" id="GO:0005739">
    <property type="term" value="C:mitochondrion"/>
    <property type="evidence" value="ECO:0007669"/>
    <property type="project" value="TreeGrafter"/>
</dbReference>
<evidence type="ECO:0000256" key="2">
    <source>
        <dbReference type="ARBA" id="ARBA00013168"/>
    </source>
</evidence>
<keyword evidence="10" id="KW-0648">Protein biosynthesis</keyword>
<organism evidence="14 15">
    <name type="scientific">Ramazzottius varieornatus</name>
    <name type="common">Water bear</name>
    <name type="synonym">Tardigrade</name>
    <dbReference type="NCBI Taxonomy" id="947166"/>
    <lineage>
        <taxon>Eukaryota</taxon>
        <taxon>Metazoa</taxon>
        <taxon>Ecdysozoa</taxon>
        <taxon>Tardigrada</taxon>
        <taxon>Eutardigrada</taxon>
        <taxon>Parachela</taxon>
        <taxon>Hypsibioidea</taxon>
        <taxon>Ramazzottiidae</taxon>
        <taxon>Ramazzottius</taxon>
    </lineage>
</organism>
<dbReference type="Proteomes" id="UP000186922">
    <property type="component" value="Unassembled WGS sequence"/>
</dbReference>
<dbReference type="GO" id="GO:0002161">
    <property type="term" value="F:aminoacyl-tRNA deacylase activity"/>
    <property type="evidence" value="ECO:0007669"/>
    <property type="project" value="TreeGrafter"/>
</dbReference>